<dbReference type="Proteomes" id="UP001161704">
    <property type="component" value="Unassembled WGS sequence"/>
</dbReference>
<dbReference type="EMBL" id="JAOCIZ010000076">
    <property type="protein sequence ID" value="MDH1506698.1"/>
    <property type="molecule type" value="Genomic_DNA"/>
</dbReference>
<evidence type="ECO:0000313" key="1">
    <source>
        <dbReference type="EMBL" id="MDH1506698.1"/>
    </source>
</evidence>
<proteinExistence type="predicted"/>
<name>A0A443XGW7_AERCA</name>
<protein>
    <submittedName>
        <fullName evidence="1">TIGR03761 family integrating conjugative element protein</fullName>
    </submittedName>
</protein>
<dbReference type="InterPro" id="IPR014996">
    <property type="entry name" value="AcaB"/>
</dbReference>
<sequence length="280" mass="31773">MSSKLILGALSNEETSSTPSNRVTELGRLRSHIKIEIHTYEGAALFSGVKRESDQDGTDDNGQKKKFTPHNLTMLAQSMMILEGDIRLDNPYADFWFDSIWTAITEFREELKTKKQALISYMEDRVPENFTSSESFSVKPIVYQVRSGSQLYYQFLYTVLEIDSFIRLVMLASHVALLSPSARTTYIRDVMRGCRALISRAASYRHTPVTRDDVLANNEKARIAAERYESIGILPSIGHMRGETRHEFAPEIHNVAERKSNPADAYIEPEIVKETTAEEA</sequence>
<dbReference type="AlphaFoldDB" id="A0A443XGW7"/>
<organism evidence="1 2">
    <name type="scientific">Aeromonas caviae</name>
    <name type="common">Aeromonas punctata</name>
    <dbReference type="NCBI Taxonomy" id="648"/>
    <lineage>
        <taxon>Bacteria</taxon>
        <taxon>Pseudomonadati</taxon>
        <taxon>Pseudomonadota</taxon>
        <taxon>Gammaproteobacteria</taxon>
        <taxon>Aeromonadales</taxon>
        <taxon>Aeromonadaceae</taxon>
        <taxon>Aeromonas</taxon>
    </lineage>
</organism>
<dbReference type="Pfam" id="PF08900">
    <property type="entry name" value="AcaB"/>
    <property type="match status" value="1"/>
</dbReference>
<reference evidence="1" key="1">
    <citation type="submission" date="2022-09" db="EMBL/GenBank/DDBJ databases">
        <title>Intensive care unit water sources are persistently colonized with multi-drug resistant bacteria and are the site of extensive horizontal gene transfer of antibiotic resistance genes.</title>
        <authorList>
            <person name="Diorio-Toth L."/>
        </authorList>
    </citation>
    <scope>NUCLEOTIDE SEQUENCE</scope>
    <source>
        <strain evidence="1">GD03710</strain>
    </source>
</reference>
<accession>A0A443XGW7</accession>
<gene>
    <name evidence="1" type="ORF">N5I20_16735</name>
</gene>
<dbReference type="RefSeq" id="WP_103829290.1">
    <property type="nucleotide sequence ID" value="NZ_CAWOMG010000185.1"/>
</dbReference>
<dbReference type="NCBIfam" id="TIGR03761">
    <property type="entry name" value="ICE_PFL4669"/>
    <property type="match status" value="1"/>
</dbReference>
<comment type="caution">
    <text evidence="1">The sequence shown here is derived from an EMBL/GenBank/DDBJ whole genome shotgun (WGS) entry which is preliminary data.</text>
</comment>
<evidence type="ECO:0000313" key="2">
    <source>
        <dbReference type="Proteomes" id="UP001161704"/>
    </source>
</evidence>